<gene>
    <name evidence="1" type="ORF">L0N21_17300</name>
</gene>
<evidence type="ECO:0000313" key="1">
    <source>
        <dbReference type="EMBL" id="MCG4767238.1"/>
    </source>
</evidence>
<dbReference type="InterPro" id="IPR045721">
    <property type="entry name" value="DUF6075"/>
</dbReference>
<dbReference type="Proteomes" id="UP001199915">
    <property type="component" value="Unassembled WGS sequence"/>
</dbReference>
<accession>A0AAE3JVY8</accession>
<comment type="caution">
    <text evidence="1">The sequence shown here is derived from an EMBL/GenBank/DDBJ whole genome shotgun (WGS) entry which is preliminary data.</text>
</comment>
<protein>
    <submittedName>
        <fullName evidence="1">DUF6075 family protein</fullName>
    </submittedName>
</protein>
<dbReference type="RefSeq" id="WP_238033711.1">
    <property type="nucleotide sequence ID" value="NZ_JAAINI010000061.1"/>
</dbReference>
<dbReference type="AlphaFoldDB" id="A0AAE3JVY8"/>
<evidence type="ECO:0000313" key="2">
    <source>
        <dbReference type="Proteomes" id="UP001199915"/>
    </source>
</evidence>
<organism evidence="1 2">
    <name type="scientific">Fusicatenibacter saccharivorans</name>
    <dbReference type="NCBI Taxonomy" id="1150298"/>
    <lineage>
        <taxon>Bacteria</taxon>
        <taxon>Bacillati</taxon>
        <taxon>Bacillota</taxon>
        <taxon>Clostridia</taxon>
        <taxon>Lachnospirales</taxon>
        <taxon>Lachnospiraceae</taxon>
        <taxon>Fusicatenibacter</taxon>
    </lineage>
</organism>
<name>A0AAE3JVY8_9FIRM</name>
<dbReference type="EMBL" id="JAKNFS010000037">
    <property type="protein sequence ID" value="MCG4767238.1"/>
    <property type="molecule type" value="Genomic_DNA"/>
</dbReference>
<proteinExistence type="predicted"/>
<dbReference type="Pfam" id="PF19552">
    <property type="entry name" value="DUF6075"/>
    <property type="match status" value="1"/>
</dbReference>
<sequence>MMQVVRLQELLPKINKDETLKGRVLRKEIALSTKRSESTIQNLMYTAKHLSKDGMQAFKEEKLTPAAALYLAKQSEEDQKDLVLKEFFTVSAMKGYLSSKKPVQRSSMSGKEQPFIQQQEIEQKVPTENFVSYIQEPEQPEKKVEKTLSVTQSSKTFSKEKFLFASADHEKRYYETLENVPDPDATVKSLCYCLCLSPNTRDRLENFFDFHAMQPKPECLKNDALSEDDEKAIKMAFNLFSGDTPSINNYGDSINQVKECKSYTVKDLFCSSYAPYFWQAIQIRYPEYTK</sequence>
<reference evidence="1" key="1">
    <citation type="submission" date="2022-01" db="EMBL/GenBank/DDBJ databases">
        <title>Collection of gut derived symbiotic bacterial strains cultured from healthy donors.</title>
        <authorList>
            <person name="Lin H."/>
            <person name="Kohout C."/>
            <person name="Waligurski E."/>
            <person name="Pamer E.G."/>
        </authorList>
    </citation>
    <scope>NUCLEOTIDE SEQUENCE</scope>
    <source>
        <strain evidence="1">DFI.5.49</strain>
    </source>
</reference>